<dbReference type="Proteomes" id="UP000235672">
    <property type="component" value="Unassembled WGS sequence"/>
</dbReference>
<dbReference type="PANTHER" id="PTHR35910:SF6">
    <property type="entry name" value="2EXR DOMAIN-CONTAINING PROTEIN"/>
    <property type="match status" value="1"/>
</dbReference>
<accession>A0A2J6QC63</accession>
<evidence type="ECO:0000259" key="1">
    <source>
        <dbReference type="Pfam" id="PF20150"/>
    </source>
</evidence>
<feature type="domain" description="2EXR" evidence="1">
    <location>
        <begin position="67"/>
        <end position="170"/>
    </location>
</feature>
<gene>
    <name evidence="2" type="ORF">NA56DRAFT_657100</name>
</gene>
<evidence type="ECO:0000313" key="3">
    <source>
        <dbReference type="Proteomes" id="UP000235672"/>
    </source>
</evidence>
<evidence type="ECO:0000313" key="2">
    <source>
        <dbReference type="EMBL" id="PMD23861.1"/>
    </source>
</evidence>
<name>A0A2J6QC63_9HELO</name>
<reference evidence="2 3" key="1">
    <citation type="submission" date="2016-05" db="EMBL/GenBank/DDBJ databases">
        <title>A degradative enzymes factory behind the ericoid mycorrhizal symbiosis.</title>
        <authorList>
            <consortium name="DOE Joint Genome Institute"/>
            <person name="Martino E."/>
            <person name="Morin E."/>
            <person name="Grelet G."/>
            <person name="Kuo A."/>
            <person name="Kohler A."/>
            <person name="Daghino S."/>
            <person name="Barry K."/>
            <person name="Choi C."/>
            <person name="Cichocki N."/>
            <person name="Clum A."/>
            <person name="Copeland A."/>
            <person name="Hainaut M."/>
            <person name="Haridas S."/>
            <person name="Labutti K."/>
            <person name="Lindquist E."/>
            <person name="Lipzen A."/>
            <person name="Khouja H.-R."/>
            <person name="Murat C."/>
            <person name="Ohm R."/>
            <person name="Olson A."/>
            <person name="Spatafora J."/>
            <person name="Veneault-Fourrey C."/>
            <person name="Henrissat B."/>
            <person name="Grigoriev I."/>
            <person name="Martin F."/>
            <person name="Perotto S."/>
        </authorList>
    </citation>
    <scope>NUCLEOTIDE SEQUENCE [LARGE SCALE GENOMIC DNA]</scope>
    <source>
        <strain evidence="2 3">UAMH 7357</strain>
    </source>
</reference>
<dbReference type="EMBL" id="KZ613474">
    <property type="protein sequence ID" value="PMD23861.1"/>
    <property type="molecule type" value="Genomic_DNA"/>
</dbReference>
<dbReference type="AlphaFoldDB" id="A0A2J6QC63"/>
<organism evidence="2 3">
    <name type="scientific">Hyaloscypha hepaticicola</name>
    <dbReference type="NCBI Taxonomy" id="2082293"/>
    <lineage>
        <taxon>Eukaryota</taxon>
        <taxon>Fungi</taxon>
        <taxon>Dikarya</taxon>
        <taxon>Ascomycota</taxon>
        <taxon>Pezizomycotina</taxon>
        <taxon>Leotiomycetes</taxon>
        <taxon>Helotiales</taxon>
        <taxon>Hyaloscyphaceae</taxon>
        <taxon>Hyaloscypha</taxon>
    </lineage>
</organism>
<dbReference type="InterPro" id="IPR045518">
    <property type="entry name" value="2EXR"/>
</dbReference>
<proteinExistence type="predicted"/>
<dbReference type="Pfam" id="PF20150">
    <property type="entry name" value="2EXR"/>
    <property type="match status" value="1"/>
</dbReference>
<sequence length="372" mass="42117">MSDSGYAQRESPAQALRNIGLSSRDLMAAINRLGSGLEIINVASPESPSTSRSYRERAPEEHILDKFTLFSELPSELRIKIWTFVCFQPRNVDIFTENLGTIRVSVDTQFETYRFYSHFCSHPSLLHACQEAREEGLKYYKLEYGTSHHFSLINISTPPRIYVNFACDRLCLLNGDSLKSDLEDRFEQFVGIVRKHGARSLAINIARDQHWPFVDVATSSNTLEELVLFGSSQNFHYLPGGTPIEFMKPRPINDVDYRQACIQEDAVRQVVEEDAVRQLEIARRDYLALFEMHQDGLQFEPPSPNGSLTMKMENDPWKPPVVKICHLSIGGEQDANDWAMLTSGITGIGDIRLTRSAGTWEPPGPLGTWTSE</sequence>
<protein>
    <recommendedName>
        <fullName evidence="1">2EXR domain-containing protein</fullName>
    </recommendedName>
</protein>
<keyword evidence="3" id="KW-1185">Reference proteome</keyword>
<dbReference type="OrthoDB" id="3561020at2759"/>
<dbReference type="PANTHER" id="PTHR35910">
    <property type="entry name" value="2EXR DOMAIN-CONTAINING PROTEIN"/>
    <property type="match status" value="1"/>
</dbReference>